<keyword evidence="1" id="KW-0472">Membrane</keyword>
<keyword evidence="1" id="KW-0812">Transmembrane</keyword>
<protein>
    <submittedName>
        <fullName evidence="2">Uncharacterized protein</fullName>
    </submittedName>
</protein>
<sequence length="158" mass="19010">MSIIRSMFIVIISFFTVYTRTLTKSARKLQEFEFSSQKNSFGYDETQIVNKDREHRIKRRNAKTENDETGFEILDTFDPEPDHKSFRNYPRTEVSVFLLVFTILVMIILFGLVVTLIACYWQKKYCCPDIDFYHLFYRKCRHARSVMYDVNENYLLSY</sequence>
<name>A0A7M6DQ64_9CNID</name>
<dbReference type="AlphaFoldDB" id="A0A7M6DQ64"/>
<feature type="transmembrane region" description="Helical" evidence="1">
    <location>
        <begin position="94"/>
        <end position="118"/>
    </location>
</feature>
<evidence type="ECO:0000313" key="3">
    <source>
        <dbReference type="Proteomes" id="UP000594262"/>
    </source>
</evidence>
<keyword evidence="3" id="KW-1185">Reference proteome</keyword>
<proteinExistence type="predicted"/>
<organism evidence="2 3">
    <name type="scientific">Clytia hemisphaerica</name>
    <dbReference type="NCBI Taxonomy" id="252671"/>
    <lineage>
        <taxon>Eukaryota</taxon>
        <taxon>Metazoa</taxon>
        <taxon>Cnidaria</taxon>
        <taxon>Hydrozoa</taxon>
        <taxon>Hydroidolina</taxon>
        <taxon>Leptothecata</taxon>
        <taxon>Obeliida</taxon>
        <taxon>Clytiidae</taxon>
        <taxon>Clytia</taxon>
    </lineage>
</organism>
<accession>A0A7M6DQ64</accession>
<evidence type="ECO:0000256" key="1">
    <source>
        <dbReference type="SAM" id="Phobius"/>
    </source>
</evidence>
<reference evidence="2" key="1">
    <citation type="submission" date="2021-01" db="UniProtKB">
        <authorList>
            <consortium name="EnsemblMetazoa"/>
        </authorList>
    </citation>
    <scope>IDENTIFICATION</scope>
</reference>
<keyword evidence="1" id="KW-1133">Transmembrane helix</keyword>
<dbReference type="EnsemblMetazoa" id="CLYHEMT021782.1">
    <property type="protein sequence ID" value="CLYHEMP021782.1"/>
    <property type="gene ID" value="CLYHEMG021782"/>
</dbReference>
<dbReference type="Proteomes" id="UP000594262">
    <property type="component" value="Unplaced"/>
</dbReference>
<evidence type="ECO:0000313" key="2">
    <source>
        <dbReference type="EnsemblMetazoa" id="CLYHEMP021782.1"/>
    </source>
</evidence>